<dbReference type="RefSeq" id="WP_121457323.1">
    <property type="nucleotide sequence ID" value="NZ_RBXP01000011.1"/>
</dbReference>
<dbReference type="InterPro" id="IPR009057">
    <property type="entry name" value="Homeodomain-like_sf"/>
</dbReference>
<dbReference type="Proteomes" id="UP000270626">
    <property type="component" value="Unassembled WGS sequence"/>
</dbReference>
<sequence>MRTKSEAKRQGILDAASEVFRVTGFEGASMSDICAKAGYSRATLYSYFPSKEALFLEVMLSGSHAQAEVITRALDPETPSIEEALVHFGKDLLAFIYSPEILALRRLAIAEATRSDFGEMFYARSRKQGEVIISAFLKQAMGAGKLRQADPSIAMAHLSGLLESELEEMFYHTEIKPLDPLRLDRIARSAIGVFMAAYGPRS</sequence>
<keyword evidence="3" id="KW-0804">Transcription</keyword>
<keyword evidence="7" id="KW-1185">Reference proteome</keyword>
<keyword evidence="2 4" id="KW-0238">DNA-binding</keyword>
<accession>A0A495WHI7</accession>
<evidence type="ECO:0000256" key="2">
    <source>
        <dbReference type="ARBA" id="ARBA00023125"/>
    </source>
</evidence>
<proteinExistence type="predicted"/>
<dbReference type="PANTHER" id="PTHR30055:SF119">
    <property type="entry name" value="NALC"/>
    <property type="match status" value="1"/>
</dbReference>
<evidence type="ECO:0000313" key="7">
    <source>
        <dbReference type="Proteomes" id="UP000270626"/>
    </source>
</evidence>
<dbReference type="SUPFAM" id="SSF48498">
    <property type="entry name" value="Tetracyclin repressor-like, C-terminal domain"/>
    <property type="match status" value="1"/>
</dbReference>
<dbReference type="AlphaFoldDB" id="A0A495WHI7"/>
<feature type="domain" description="HTH tetR-type" evidence="5">
    <location>
        <begin position="6"/>
        <end position="66"/>
    </location>
</feature>
<evidence type="ECO:0000259" key="5">
    <source>
        <dbReference type="PROSITE" id="PS50977"/>
    </source>
</evidence>
<feature type="DNA-binding region" description="H-T-H motif" evidence="4">
    <location>
        <begin position="29"/>
        <end position="48"/>
    </location>
</feature>
<dbReference type="Gene3D" id="1.10.357.10">
    <property type="entry name" value="Tetracycline Repressor, domain 2"/>
    <property type="match status" value="1"/>
</dbReference>
<dbReference type="GO" id="GO:0003700">
    <property type="term" value="F:DNA-binding transcription factor activity"/>
    <property type="evidence" value="ECO:0007669"/>
    <property type="project" value="TreeGrafter"/>
</dbReference>
<dbReference type="EMBL" id="RBXP01000011">
    <property type="protein sequence ID" value="RKT60829.1"/>
    <property type="molecule type" value="Genomic_DNA"/>
</dbReference>
<dbReference type="InterPro" id="IPR050109">
    <property type="entry name" value="HTH-type_TetR-like_transc_reg"/>
</dbReference>
<keyword evidence="1" id="KW-0805">Transcription regulation</keyword>
<evidence type="ECO:0000256" key="1">
    <source>
        <dbReference type="ARBA" id="ARBA00023015"/>
    </source>
</evidence>
<dbReference type="InterPro" id="IPR001647">
    <property type="entry name" value="HTH_TetR"/>
</dbReference>
<dbReference type="GO" id="GO:0000976">
    <property type="term" value="F:transcription cis-regulatory region binding"/>
    <property type="evidence" value="ECO:0007669"/>
    <property type="project" value="TreeGrafter"/>
</dbReference>
<dbReference type="Pfam" id="PF14246">
    <property type="entry name" value="TetR_C_7"/>
    <property type="match status" value="1"/>
</dbReference>
<evidence type="ECO:0000256" key="3">
    <source>
        <dbReference type="ARBA" id="ARBA00023163"/>
    </source>
</evidence>
<dbReference type="PROSITE" id="PS50977">
    <property type="entry name" value="HTH_TETR_2"/>
    <property type="match status" value="1"/>
</dbReference>
<name>A0A495WHI7_9RHOO</name>
<dbReference type="FunFam" id="1.10.10.60:FF:000141">
    <property type="entry name" value="TetR family transcriptional regulator"/>
    <property type="match status" value="1"/>
</dbReference>
<evidence type="ECO:0000256" key="4">
    <source>
        <dbReference type="PROSITE-ProRule" id="PRU00335"/>
    </source>
</evidence>
<dbReference type="Pfam" id="PF00440">
    <property type="entry name" value="TetR_N"/>
    <property type="match status" value="1"/>
</dbReference>
<comment type="caution">
    <text evidence="6">The sequence shown here is derived from an EMBL/GenBank/DDBJ whole genome shotgun (WGS) entry which is preliminary data.</text>
</comment>
<evidence type="ECO:0000313" key="6">
    <source>
        <dbReference type="EMBL" id="RKT60829.1"/>
    </source>
</evidence>
<organism evidence="6 7">
    <name type="scientific">Azonexus fungiphilus</name>
    <dbReference type="NCBI Taxonomy" id="146940"/>
    <lineage>
        <taxon>Bacteria</taxon>
        <taxon>Pseudomonadati</taxon>
        <taxon>Pseudomonadota</taxon>
        <taxon>Betaproteobacteria</taxon>
        <taxon>Rhodocyclales</taxon>
        <taxon>Azonexaceae</taxon>
        <taxon>Azonexus</taxon>
    </lineage>
</organism>
<dbReference type="PRINTS" id="PR00455">
    <property type="entry name" value="HTHTETR"/>
</dbReference>
<dbReference type="Gene3D" id="1.10.10.60">
    <property type="entry name" value="Homeodomain-like"/>
    <property type="match status" value="1"/>
</dbReference>
<gene>
    <name evidence="6" type="ORF">DFR40_0976</name>
</gene>
<protein>
    <submittedName>
        <fullName evidence="6">TetR family transcriptional regulator</fullName>
    </submittedName>
</protein>
<dbReference type="PANTHER" id="PTHR30055">
    <property type="entry name" value="HTH-TYPE TRANSCRIPTIONAL REGULATOR RUTR"/>
    <property type="match status" value="1"/>
</dbReference>
<dbReference type="OrthoDB" id="8595767at2"/>
<dbReference type="SUPFAM" id="SSF46689">
    <property type="entry name" value="Homeodomain-like"/>
    <property type="match status" value="1"/>
</dbReference>
<reference evidence="6 7" key="1">
    <citation type="submission" date="2018-10" db="EMBL/GenBank/DDBJ databases">
        <title>Genomic Encyclopedia of Type Strains, Phase IV (KMG-IV): sequencing the most valuable type-strain genomes for metagenomic binning, comparative biology and taxonomic classification.</title>
        <authorList>
            <person name="Goeker M."/>
        </authorList>
    </citation>
    <scope>NUCLEOTIDE SEQUENCE [LARGE SCALE GENOMIC DNA]</scope>
    <source>
        <strain evidence="6 7">DSM 23841</strain>
    </source>
</reference>
<dbReference type="InterPro" id="IPR036271">
    <property type="entry name" value="Tet_transcr_reg_TetR-rel_C_sf"/>
</dbReference>
<dbReference type="InterPro" id="IPR039536">
    <property type="entry name" value="TetR_C_Proteobacteria"/>
</dbReference>